<evidence type="ECO:0000313" key="1">
    <source>
        <dbReference type="EMBL" id="MBB3871885.1"/>
    </source>
</evidence>
<organism evidence="1 2">
    <name type="scientific">Brevundimonas mediterranea</name>
    <dbReference type="NCBI Taxonomy" id="74329"/>
    <lineage>
        <taxon>Bacteria</taxon>
        <taxon>Pseudomonadati</taxon>
        <taxon>Pseudomonadota</taxon>
        <taxon>Alphaproteobacteria</taxon>
        <taxon>Caulobacterales</taxon>
        <taxon>Caulobacteraceae</taxon>
        <taxon>Brevundimonas</taxon>
    </lineage>
</organism>
<evidence type="ECO:0000313" key="2">
    <source>
        <dbReference type="Proteomes" id="UP000532936"/>
    </source>
</evidence>
<dbReference type="AlphaFoldDB" id="A0A7W6EZF9"/>
<comment type="caution">
    <text evidence="1">The sequence shown here is derived from an EMBL/GenBank/DDBJ whole genome shotgun (WGS) entry which is preliminary data.</text>
</comment>
<proteinExistence type="predicted"/>
<dbReference type="EMBL" id="JACIDA010000001">
    <property type="protein sequence ID" value="MBB3871885.1"/>
    <property type="molecule type" value="Genomic_DNA"/>
</dbReference>
<dbReference type="RefSeq" id="WP_183196016.1">
    <property type="nucleotide sequence ID" value="NZ_JACIDA010000001.1"/>
</dbReference>
<dbReference type="Proteomes" id="UP000532936">
    <property type="component" value="Unassembled WGS sequence"/>
</dbReference>
<evidence type="ECO:0008006" key="3">
    <source>
        <dbReference type="Google" id="ProtNLM"/>
    </source>
</evidence>
<gene>
    <name evidence="1" type="ORF">GGR11_001399</name>
</gene>
<reference evidence="1 2" key="1">
    <citation type="submission" date="2020-08" db="EMBL/GenBank/DDBJ databases">
        <title>Genomic Encyclopedia of Type Strains, Phase IV (KMG-IV): sequencing the most valuable type-strain genomes for metagenomic binning, comparative biology and taxonomic classification.</title>
        <authorList>
            <person name="Goeker M."/>
        </authorList>
    </citation>
    <scope>NUCLEOTIDE SEQUENCE [LARGE SCALE GENOMIC DNA]</scope>
    <source>
        <strain evidence="1 2">DSM 14878</strain>
    </source>
</reference>
<accession>A0A7W6EZF9</accession>
<name>A0A7W6EZF9_9CAUL</name>
<protein>
    <recommendedName>
        <fullName evidence="3">Endonuclease</fullName>
    </recommendedName>
</protein>
<sequence>MATILGPPPQAVRDDLGRLNTLLKVVPPKTAGDNLLIATWNIRGFGSLTEKWESEDGDSPRRDFHAAVLIVAVLERFDVIAPGLEKVPRTLCSSVEKPDVASFFDQIAWFERRKDGKPYLSSAFRQAAGPSFQGVVLQNLPRIQLSWRISDHYPLWGEFGLN</sequence>